<dbReference type="AlphaFoldDB" id="A0A1G7INC4"/>
<feature type="region of interest" description="Disordered" evidence="1">
    <location>
        <begin position="110"/>
        <end position="151"/>
    </location>
</feature>
<name>A0A1G7INC4_CHIFI</name>
<evidence type="ECO:0000313" key="3">
    <source>
        <dbReference type="Proteomes" id="UP000199045"/>
    </source>
</evidence>
<dbReference type="RefSeq" id="WP_143011361.1">
    <property type="nucleotide sequence ID" value="NZ_FNBN01000001.1"/>
</dbReference>
<evidence type="ECO:0000256" key="1">
    <source>
        <dbReference type="SAM" id="MobiDB-lite"/>
    </source>
</evidence>
<proteinExistence type="predicted"/>
<reference evidence="2 3" key="1">
    <citation type="submission" date="2016-10" db="EMBL/GenBank/DDBJ databases">
        <authorList>
            <person name="de Groot N.N."/>
        </authorList>
    </citation>
    <scope>NUCLEOTIDE SEQUENCE [LARGE SCALE GENOMIC DNA]</scope>
    <source>
        <strain evidence="2 3">DSM 527</strain>
    </source>
</reference>
<sequence>MKRKVPFKVDIPVPCTESWDDMTPMDKGRYCGQCSKKIIDFTKLADHEVARMFLDSRGPVCGRFSESQLNRDLLFMEKERANAIVPALLVSTALAAGIASNAVANQHQVDITPQVEQRDTTGVPAGSKVSNSDTTGMPAAESRIQRPDLSENDQDVVVTNLHIKFEHPIVFTGYTVTTLPRTKRGIRKAERRHRKAFSKAVRSKPVHIKTQLPADEAKK</sequence>
<dbReference type="Proteomes" id="UP000199045">
    <property type="component" value="Unassembled WGS sequence"/>
</dbReference>
<evidence type="ECO:0000313" key="2">
    <source>
        <dbReference type="EMBL" id="SDF14046.1"/>
    </source>
</evidence>
<dbReference type="EMBL" id="FNBN01000001">
    <property type="protein sequence ID" value="SDF14046.1"/>
    <property type="molecule type" value="Genomic_DNA"/>
</dbReference>
<gene>
    <name evidence="2" type="ORF">SAMN04488121_101913</name>
</gene>
<organism evidence="2 3">
    <name type="scientific">Chitinophaga filiformis</name>
    <name type="common">Myxococcus filiformis</name>
    <name type="synonym">Flexibacter filiformis</name>
    <dbReference type="NCBI Taxonomy" id="104663"/>
    <lineage>
        <taxon>Bacteria</taxon>
        <taxon>Pseudomonadati</taxon>
        <taxon>Bacteroidota</taxon>
        <taxon>Chitinophagia</taxon>
        <taxon>Chitinophagales</taxon>
        <taxon>Chitinophagaceae</taxon>
        <taxon>Chitinophaga</taxon>
    </lineage>
</organism>
<accession>A0A1G7INC4</accession>
<dbReference type="STRING" id="104663.SAMN04488121_101913"/>
<protein>
    <submittedName>
        <fullName evidence="2">Uncharacterized protein</fullName>
    </submittedName>
</protein>
<dbReference type="OrthoDB" id="7432683at2"/>